<accession>A0A0K1PX28</accession>
<dbReference type="Gene3D" id="3.40.50.620">
    <property type="entry name" value="HUPs"/>
    <property type="match status" value="1"/>
</dbReference>
<gene>
    <name evidence="17" type="ORF">AKJ09_04749</name>
</gene>
<keyword evidence="7 15" id="KW-0548">Nucleotidyltransferase</keyword>
<dbReference type="EC" id="2.7.1.26" evidence="15"/>
<dbReference type="NCBIfam" id="NF004159">
    <property type="entry name" value="PRK05627.1-2"/>
    <property type="match status" value="1"/>
</dbReference>
<evidence type="ECO:0000256" key="10">
    <source>
        <dbReference type="ARBA" id="ARBA00022827"/>
    </source>
</evidence>
<dbReference type="InterPro" id="IPR023468">
    <property type="entry name" value="Riboflavin_kinase"/>
</dbReference>
<dbReference type="FunFam" id="3.40.50.620:FF:000021">
    <property type="entry name" value="Riboflavin biosynthesis protein"/>
    <property type="match status" value="1"/>
</dbReference>
<keyword evidence="5 15" id="KW-0288">FMN</keyword>
<keyword evidence="10 15" id="KW-0274">FAD</keyword>
<comment type="similarity">
    <text evidence="15">Belongs to the ribF family.</text>
</comment>
<dbReference type="STRING" id="1391654.AKJ09_04749"/>
<sequence>MSQNAVVPERKPSVVAIGNFDGVHRGHQAVLKQARALADARNLECVVLTFDPHPSVVLGRPAPPRLASLDRRVELLRASGASEVVIQPFTKELASWSPEHFVRDLLEAKLLARVVVVGQNFRFGHKRAGDFETMKALGKELGFDAVAADVAGDAEGPFSSTRVRGAIGAGEVVKAAEVLGRSHALTGVVEQGDKLGRTLGFPTANLGSIEEMLPPHGVYAVWVDRIDDGAPKVAHRPGVMNIGVRPTVDGTKLRVEVHLLDFEGDLYGATLRVELVERLRGEMKFDGLPALQAQIAKDSQQAGAILARSR</sequence>
<keyword evidence="12" id="KW-0511">Multifunctional enzyme</keyword>
<dbReference type="EC" id="2.7.7.2" evidence="15"/>
<evidence type="ECO:0000256" key="2">
    <source>
        <dbReference type="ARBA" id="ARBA00004726"/>
    </source>
</evidence>
<dbReference type="UniPathway" id="UPA00277">
    <property type="reaction ID" value="UER00407"/>
</dbReference>
<dbReference type="CDD" id="cd02064">
    <property type="entry name" value="FAD_synthetase_N"/>
    <property type="match status" value="1"/>
</dbReference>
<dbReference type="GO" id="GO:0006747">
    <property type="term" value="P:FAD biosynthetic process"/>
    <property type="evidence" value="ECO:0007669"/>
    <property type="project" value="UniProtKB-UniRule"/>
</dbReference>
<keyword evidence="9 15" id="KW-0418">Kinase</keyword>
<dbReference type="InterPro" id="IPR023465">
    <property type="entry name" value="Riboflavin_kinase_dom_sf"/>
</dbReference>
<evidence type="ECO:0000256" key="12">
    <source>
        <dbReference type="ARBA" id="ARBA00023268"/>
    </source>
</evidence>
<dbReference type="KEGG" id="llu:AKJ09_04749"/>
<dbReference type="InterPro" id="IPR002606">
    <property type="entry name" value="Riboflavin_kinase_bac"/>
</dbReference>
<name>A0A0K1PX28_9BACT</name>
<evidence type="ECO:0000256" key="3">
    <source>
        <dbReference type="ARBA" id="ARBA00005201"/>
    </source>
</evidence>
<dbReference type="PANTHER" id="PTHR22749:SF6">
    <property type="entry name" value="RIBOFLAVIN KINASE"/>
    <property type="match status" value="1"/>
</dbReference>
<dbReference type="InterPro" id="IPR015865">
    <property type="entry name" value="Riboflavin_kinase_bac/euk"/>
</dbReference>
<evidence type="ECO:0000256" key="11">
    <source>
        <dbReference type="ARBA" id="ARBA00022840"/>
    </source>
</evidence>
<keyword evidence="6 15" id="KW-0808">Transferase</keyword>
<protein>
    <recommendedName>
        <fullName evidence="15">Riboflavin biosynthesis protein</fullName>
    </recommendedName>
    <domain>
        <recommendedName>
            <fullName evidence="15">Riboflavin kinase</fullName>
            <ecNumber evidence="15">2.7.1.26</ecNumber>
        </recommendedName>
        <alternativeName>
            <fullName evidence="15">Flavokinase</fullName>
        </alternativeName>
    </domain>
    <domain>
        <recommendedName>
            <fullName evidence="15">FMN adenylyltransferase</fullName>
            <ecNumber evidence="15">2.7.7.2</ecNumber>
        </recommendedName>
        <alternativeName>
            <fullName evidence="15">FAD pyrophosphorylase</fullName>
        </alternativeName>
        <alternativeName>
            <fullName evidence="15">FAD synthase</fullName>
        </alternativeName>
    </domain>
</protein>
<dbReference type="AlphaFoldDB" id="A0A0K1PX28"/>
<dbReference type="PIRSF" id="PIRSF004491">
    <property type="entry name" value="FAD_Synth"/>
    <property type="match status" value="1"/>
</dbReference>
<evidence type="ECO:0000256" key="15">
    <source>
        <dbReference type="PIRNR" id="PIRNR004491"/>
    </source>
</evidence>
<feature type="domain" description="Riboflavin kinase" evidence="16">
    <location>
        <begin position="178"/>
        <end position="307"/>
    </location>
</feature>
<dbReference type="InterPro" id="IPR004821">
    <property type="entry name" value="Cyt_trans-like"/>
</dbReference>
<evidence type="ECO:0000256" key="13">
    <source>
        <dbReference type="ARBA" id="ARBA00047880"/>
    </source>
</evidence>
<keyword evidence="11 15" id="KW-0067">ATP-binding</keyword>
<dbReference type="SUPFAM" id="SSF52374">
    <property type="entry name" value="Nucleotidylyl transferase"/>
    <property type="match status" value="1"/>
</dbReference>
<evidence type="ECO:0000256" key="7">
    <source>
        <dbReference type="ARBA" id="ARBA00022695"/>
    </source>
</evidence>
<evidence type="ECO:0000313" key="18">
    <source>
        <dbReference type="Proteomes" id="UP000064967"/>
    </source>
</evidence>
<dbReference type="NCBIfam" id="NF004160">
    <property type="entry name" value="PRK05627.1-3"/>
    <property type="match status" value="1"/>
</dbReference>
<dbReference type="GO" id="GO:0009398">
    <property type="term" value="P:FMN biosynthetic process"/>
    <property type="evidence" value="ECO:0007669"/>
    <property type="project" value="UniProtKB-UniRule"/>
</dbReference>
<dbReference type="InterPro" id="IPR015864">
    <property type="entry name" value="FAD_synthase"/>
</dbReference>
<reference evidence="17 18" key="1">
    <citation type="submission" date="2015-08" db="EMBL/GenBank/DDBJ databases">
        <authorList>
            <person name="Babu N.S."/>
            <person name="Beckwith C.J."/>
            <person name="Beseler K.G."/>
            <person name="Brison A."/>
            <person name="Carone J.V."/>
            <person name="Caskin T.P."/>
            <person name="Diamond M."/>
            <person name="Durham M.E."/>
            <person name="Foxe J.M."/>
            <person name="Go M."/>
            <person name="Henderson B.A."/>
            <person name="Jones I.B."/>
            <person name="McGettigan J.A."/>
            <person name="Micheletti S.J."/>
            <person name="Nasrallah M.E."/>
            <person name="Ortiz D."/>
            <person name="Piller C.R."/>
            <person name="Privatt S.R."/>
            <person name="Schneider S.L."/>
            <person name="Sharp S."/>
            <person name="Smith T.C."/>
            <person name="Stanton J.D."/>
            <person name="Ullery H.E."/>
            <person name="Wilson R.J."/>
            <person name="Serrano M.G."/>
            <person name="Buck G."/>
            <person name="Lee V."/>
            <person name="Wang Y."/>
            <person name="Carvalho R."/>
            <person name="Voegtly L."/>
            <person name="Shi R."/>
            <person name="Duckworth R."/>
            <person name="Johnson A."/>
            <person name="Loviza R."/>
            <person name="Walstead R."/>
            <person name="Shah Z."/>
            <person name="Kiflezghi M."/>
            <person name="Wade K."/>
            <person name="Ball S.L."/>
            <person name="Bradley K.W."/>
            <person name="Asai D.J."/>
            <person name="Bowman C.A."/>
            <person name="Russell D.A."/>
            <person name="Pope W.H."/>
            <person name="Jacobs-Sera D."/>
            <person name="Hendrix R.W."/>
            <person name="Hatfull G.F."/>
        </authorList>
    </citation>
    <scope>NUCLEOTIDE SEQUENCE [LARGE SCALE GENOMIC DNA]</scope>
    <source>
        <strain evidence="17 18">DSM 27648</strain>
    </source>
</reference>
<comment type="pathway">
    <text evidence="3 15">Cofactor biosynthesis; FMN biosynthesis; FMN from riboflavin (ATP route): step 1/1.</text>
</comment>
<dbReference type="SUPFAM" id="SSF82114">
    <property type="entry name" value="Riboflavin kinase-like"/>
    <property type="match status" value="1"/>
</dbReference>
<evidence type="ECO:0000256" key="1">
    <source>
        <dbReference type="ARBA" id="ARBA00002121"/>
    </source>
</evidence>
<keyword evidence="8 15" id="KW-0547">Nucleotide-binding</keyword>
<proteinExistence type="inferred from homology"/>
<dbReference type="NCBIfam" id="TIGR00125">
    <property type="entry name" value="cyt_tran_rel"/>
    <property type="match status" value="1"/>
</dbReference>
<evidence type="ECO:0000256" key="6">
    <source>
        <dbReference type="ARBA" id="ARBA00022679"/>
    </source>
</evidence>
<comment type="pathway">
    <text evidence="2 15">Cofactor biosynthesis; FAD biosynthesis; FAD from FMN: step 1/1.</text>
</comment>
<keyword evidence="4 15" id="KW-0285">Flavoprotein</keyword>
<dbReference type="Gene3D" id="2.40.30.30">
    <property type="entry name" value="Riboflavin kinase-like"/>
    <property type="match status" value="1"/>
</dbReference>
<dbReference type="Pfam" id="PF06574">
    <property type="entry name" value="FAD_syn"/>
    <property type="match status" value="1"/>
</dbReference>
<keyword evidence="18" id="KW-1185">Reference proteome</keyword>
<evidence type="ECO:0000256" key="14">
    <source>
        <dbReference type="ARBA" id="ARBA00049494"/>
    </source>
</evidence>
<dbReference type="UniPathway" id="UPA00276">
    <property type="reaction ID" value="UER00406"/>
</dbReference>
<dbReference type="GO" id="GO:0003919">
    <property type="term" value="F:FMN adenylyltransferase activity"/>
    <property type="evidence" value="ECO:0007669"/>
    <property type="project" value="UniProtKB-UniRule"/>
</dbReference>
<evidence type="ECO:0000313" key="17">
    <source>
        <dbReference type="EMBL" id="AKU98085.1"/>
    </source>
</evidence>
<comment type="catalytic activity">
    <reaction evidence="14 15">
        <text>FMN + ATP + H(+) = FAD + diphosphate</text>
        <dbReference type="Rhea" id="RHEA:17237"/>
        <dbReference type="ChEBI" id="CHEBI:15378"/>
        <dbReference type="ChEBI" id="CHEBI:30616"/>
        <dbReference type="ChEBI" id="CHEBI:33019"/>
        <dbReference type="ChEBI" id="CHEBI:57692"/>
        <dbReference type="ChEBI" id="CHEBI:58210"/>
        <dbReference type="EC" id="2.7.7.2"/>
    </reaction>
</comment>
<dbReference type="SMART" id="SM00904">
    <property type="entry name" value="Flavokinase"/>
    <property type="match status" value="1"/>
</dbReference>
<evidence type="ECO:0000256" key="9">
    <source>
        <dbReference type="ARBA" id="ARBA00022777"/>
    </source>
</evidence>
<dbReference type="GO" id="GO:0005524">
    <property type="term" value="F:ATP binding"/>
    <property type="evidence" value="ECO:0007669"/>
    <property type="project" value="UniProtKB-UniRule"/>
</dbReference>
<dbReference type="EMBL" id="CP012333">
    <property type="protein sequence ID" value="AKU98085.1"/>
    <property type="molecule type" value="Genomic_DNA"/>
</dbReference>
<evidence type="ECO:0000256" key="8">
    <source>
        <dbReference type="ARBA" id="ARBA00022741"/>
    </source>
</evidence>
<dbReference type="Pfam" id="PF01687">
    <property type="entry name" value="Flavokinase"/>
    <property type="match status" value="1"/>
</dbReference>
<comment type="catalytic activity">
    <reaction evidence="13 15">
        <text>riboflavin + ATP = FMN + ADP + H(+)</text>
        <dbReference type="Rhea" id="RHEA:14357"/>
        <dbReference type="ChEBI" id="CHEBI:15378"/>
        <dbReference type="ChEBI" id="CHEBI:30616"/>
        <dbReference type="ChEBI" id="CHEBI:57986"/>
        <dbReference type="ChEBI" id="CHEBI:58210"/>
        <dbReference type="ChEBI" id="CHEBI:456216"/>
        <dbReference type="EC" id="2.7.1.26"/>
    </reaction>
</comment>
<dbReference type="PATRIC" id="fig|1391654.3.peg.4813"/>
<dbReference type="NCBIfam" id="TIGR00083">
    <property type="entry name" value="ribF"/>
    <property type="match status" value="1"/>
</dbReference>
<dbReference type="GO" id="GO:0009231">
    <property type="term" value="P:riboflavin biosynthetic process"/>
    <property type="evidence" value="ECO:0007669"/>
    <property type="project" value="InterPro"/>
</dbReference>
<dbReference type="InterPro" id="IPR014729">
    <property type="entry name" value="Rossmann-like_a/b/a_fold"/>
</dbReference>
<dbReference type="Proteomes" id="UP000064967">
    <property type="component" value="Chromosome"/>
</dbReference>
<organism evidence="17 18">
    <name type="scientific">Labilithrix luteola</name>
    <dbReference type="NCBI Taxonomy" id="1391654"/>
    <lineage>
        <taxon>Bacteria</taxon>
        <taxon>Pseudomonadati</taxon>
        <taxon>Myxococcota</taxon>
        <taxon>Polyangia</taxon>
        <taxon>Polyangiales</taxon>
        <taxon>Labilitrichaceae</taxon>
        <taxon>Labilithrix</taxon>
    </lineage>
</organism>
<evidence type="ECO:0000259" key="16">
    <source>
        <dbReference type="SMART" id="SM00904"/>
    </source>
</evidence>
<dbReference type="GO" id="GO:0008531">
    <property type="term" value="F:riboflavin kinase activity"/>
    <property type="evidence" value="ECO:0007669"/>
    <property type="project" value="UniProtKB-UniRule"/>
</dbReference>
<evidence type="ECO:0000256" key="5">
    <source>
        <dbReference type="ARBA" id="ARBA00022643"/>
    </source>
</evidence>
<dbReference type="PANTHER" id="PTHR22749">
    <property type="entry name" value="RIBOFLAVIN KINASE/FMN ADENYLYLTRANSFERASE"/>
    <property type="match status" value="1"/>
</dbReference>
<evidence type="ECO:0000256" key="4">
    <source>
        <dbReference type="ARBA" id="ARBA00022630"/>
    </source>
</evidence>
<comment type="function">
    <text evidence="1">Catalyzes the phosphorylation of riboflavin to FMN followed by the adenylation of FMN to FAD.</text>
</comment>